<sequence>MDTVIVQPSDPRTRPPGLLRLGPGDVLTFGRGAPNAPVGLELAGDGVSRRAGELAAVDDHWRISNFSRTTTYVVENLEGAGEHVKVAPGRIGAPIPFEISRVVLPVADGFVGFTVYAPQHSYSDSYSDLTGSEATGTAAGTGARAPGAGERTVLPFSLDPTAKYFLVLLALCEPRLREASAVAIPNAGDVVERLRPLPSCADLTKSAVNYHIDYLATTKLRVREREGTDGAARMDWKREAIVALALRFDLVRDEHLRMLPARRAGQ</sequence>
<dbReference type="AlphaFoldDB" id="C7PZD1"/>
<dbReference type="KEGG" id="cai:Caci_2672"/>
<dbReference type="eggNOG" id="COG0515">
    <property type="taxonomic scope" value="Bacteria"/>
</dbReference>
<dbReference type="RefSeq" id="WP_012786881.1">
    <property type="nucleotide sequence ID" value="NC_013131.1"/>
</dbReference>
<dbReference type="InParanoid" id="C7PZD1"/>
<reference evidence="1 2" key="1">
    <citation type="journal article" date="2009" name="Stand. Genomic Sci.">
        <title>Complete genome sequence of Catenulispora acidiphila type strain (ID 139908).</title>
        <authorList>
            <person name="Copeland A."/>
            <person name="Lapidus A."/>
            <person name="Glavina Del Rio T."/>
            <person name="Nolan M."/>
            <person name="Lucas S."/>
            <person name="Chen F."/>
            <person name="Tice H."/>
            <person name="Cheng J.F."/>
            <person name="Bruce D."/>
            <person name="Goodwin L."/>
            <person name="Pitluck S."/>
            <person name="Mikhailova N."/>
            <person name="Pati A."/>
            <person name="Ivanova N."/>
            <person name="Mavromatis K."/>
            <person name="Chen A."/>
            <person name="Palaniappan K."/>
            <person name="Chain P."/>
            <person name="Land M."/>
            <person name="Hauser L."/>
            <person name="Chang Y.J."/>
            <person name="Jeffries C.D."/>
            <person name="Chertkov O."/>
            <person name="Brettin T."/>
            <person name="Detter J.C."/>
            <person name="Han C."/>
            <person name="Ali Z."/>
            <person name="Tindall B.J."/>
            <person name="Goker M."/>
            <person name="Bristow J."/>
            <person name="Eisen J.A."/>
            <person name="Markowitz V."/>
            <person name="Hugenholtz P."/>
            <person name="Kyrpides N.C."/>
            <person name="Klenk H.P."/>
        </authorList>
    </citation>
    <scope>NUCLEOTIDE SEQUENCE [LARGE SCALE GENOMIC DNA]</scope>
    <source>
        <strain evidence="2">DSM 44928 / JCM 14897 / NBRC 102108 / NRRL B-24433 / ID139908</strain>
    </source>
</reference>
<dbReference type="Proteomes" id="UP000000851">
    <property type="component" value="Chromosome"/>
</dbReference>
<organism evidence="1 2">
    <name type="scientific">Catenulispora acidiphila (strain DSM 44928 / JCM 14897 / NBRC 102108 / NRRL B-24433 / ID139908)</name>
    <dbReference type="NCBI Taxonomy" id="479433"/>
    <lineage>
        <taxon>Bacteria</taxon>
        <taxon>Bacillati</taxon>
        <taxon>Actinomycetota</taxon>
        <taxon>Actinomycetes</taxon>
        <taxon>Catenulisporales</taxon>
        <taxon>Catenulisporaceae</taxon>
        <taxon>Catenulispora</taxon>
    </lineage>
</organism>
<gene>
    <name evidence="1" type="ordered locus">Caci_2672</name>
</gene>
<evidence type="ECO:0000313" key="1">
    <source>
        <dbReference type="EMBL" id="ACU71588.1"/>
    </source>
</evidence>
<name>C7PZD1_CATAD</name>
<dbReference type="OrthoDB" id="5142616at2"/>
<accession>C7PZD1</accession>
<dbReference type="HOGENOM" id="CLU_097561_0_0_11"/>
<dbReference type="STRING" id="479433.Caci_2672"/>
<evidence type="ECO:0008006" key="3">
    <source>
        <dbReference type="Google" id="ProtNLM"/>
    </source>
</evidence>
<proteinExistence type="predicted"/>
<evidence type="ECO:0000313" key="2">
    <source>
        <dbReference type="Proteomes" id="UP000000851"/>
    </source>
</evidence>
<protein>
    <recommendedName>
        <fullName evidence="3">FHA domain-containing protein</fullName>
    </recommendedName>
</protein>
<keyword evidence="2" id="KW-1185">Reference proteome</keyword>
<dbReference type="EMBL" id="CP001700">
    <property type="protein sequence ID" value="ACU71588.1"/>
    <property type="molecule type" value="Genomic_DNA"/>
</dbReference>